<sequence>MIEIHRLLQVLTSIGERIETLGLCVVVT</sequence>
<keyword evidence="2" id="KW-1185">Reference proteome</keyword>
<gene>
    <name evidence="1" type="ORF">CLUP02_07179</name>
</gene>
<dbReference type="AlphaFoldDB" id="A0A9Q8SR09"/>
<protein>
    <submittedName>
        <fullName evidence="1">Uncharacterized protein</fullName>
    </submittedName>
</protein>
<evidence type="ECO:0000313" key="2">
    <source>
        <dbReference type="Proteomes" id="UP000830671"/>
    </source>
</evidence>
<evidence type="ECO:0000313" key="1">
    <source>
        <dbReference type="EMBL" id="UQC81693.1"/>
    </source>
</evidence>
<dbReference type="Proteomes" id="UP000830671">
    <property type="component" value="Chromosome 4"/>
</dbReference>
<proteinExistence type="predicted"/>
<organism evidence="1 2">
    <name type="scientific">Colletotrichum lupini</name>
    <dbReference type="NCBI Taxonomy" id="145971"/>
    <lineage>
        <taxon>Eukaryota</taxon>
        <taxon>Fungi</taxon>
        <taxon>Dikarya</taxon>
        <taxon>Ascomycota</taxon>
        <taxon>Pezizomycotina</taxon>
        <taxon>Sordariomycetes</taxon>
        <taxon>Hypocreomycetidae</taxon>
        <taxon>Glomerellales</taxon>
        <taxon>Glomerellaceae</taxon>
        <taxon>Colletotrichum</taxon>
        <taxon>Colletotrichum acutatum species complex</taxon>
    </lineage>
</organism>
<reference evidence="1" key="1">
    <citation type="journal article" date="2021" name="Mol. Plant Microbe Interact.">
        <title>Complete Genome Sequence of the Plant-Pathogenic Fungus Colletotrichum lupini.</title>
        <authorList>
            <person name="Baroncelli R."/>
            <person name="Pensec F."/>
            <person name="Da Lio D."/>
            <person name="Boufleur T."/>
            <person name="Vicente I."/>
            <person name="Sarrocco S."/>
            <person name="Picot A."/>
            <person name="Baraldi E."/>
            <person name="Sukno S."/>
            <person name="Thon M."/>
            <person name="Le Floch G."/>
        </authorList>
    </citation>
    <scope>NUCLEOTIDE SEQUENCE</scope>
    <source>
        <strain evidence="1">IMI 504893</strain>
    </source>
</reference>
<name>A0A9Q8SR09_9PEZI</name>
<accession>A0A9Q8SR09</accession>
<dbReference type="EMBL" id="CP019476">
    <property type="protein sequence ID" value="UQC81693.1"/>
    <property type="molecule type" value="Genomic_DNA"/>
</dbReference>